<dbReference type="EMBL" id="BLXT01005870">
    <property type="protein sequence ID" value="GFO26794.1"/>
    <property type="molecule type" value="Genomic_DNA"/>
</dbReference>
<proteinExistence type="predicted"/>
<evidence type="ECO:0000313" key="1">
    <source>
        <dbReference type="EMBL" id="GFO26794.1"/>
    </source>
</evidence>
<gene>
    <name evidence="1" type="ORF">PoB_005329900</name>
</gene>
<protein>
    <submittedName>
        <fullName evidence="1">Uncharacterized protein</fullName>
    </submittedName>
</protein>
<sequence length="107" mass="12574">MFVRPNHCSTYSLRYADISGTRCSGDINFAFQNIQNESYQYKMHFAKTIGAVNMSLQMLLEKSKRADLRFLFPHWNVQIKKGQQNGKAMEDTRRIEYLYISKEHSNS</sequence>
<evidence type="ECO:0000313" key="2">
    <source>
        <dbReference type="Proteomes" id="UP000735302"/>
    </source>
</evidence>
<reference evidence="1 2" key="1">
    <citation type="journal article" date="2021" name="Elife">
        <title>Chloroplast acquisition without the gene transfer in kleptoplastic sea slugs, Plakobranchus ocellatus.</title>
        <authorList>
            <person name="Maeda T."/>
            <person name="Takahashi S."/>
            <person name="Yoshida T."/>
            <person name="Shimamura S."/>
            <person name="Takaki Y."/>
            <person name="Nagai Y."/>
            <person name="Toyoda A."/>
            <person name="Suzuki Y."/>
            <person name="Arimoto A."/>
            <person name="Ishii H."/>
            <person name="Satoh N."/>
            <person name="Nishiyama T."/>
            <person name="Hasebe M."/>
            <person name="Maruyama T."/>
            <person name="Minagawa J."/>
            <person name="Obokata J."/>
            <person name="Shigenobu S."/>
        </authorList>
    </citation>
    <scope>NUCLEOTIDE SEQUENCE [LARGE SCALE GENOMIC DNA]</scope>
</reference>
<accession>A0AAV4C2Q4</accession>
<keyword evidence="2" id="KW-1185">Reference proteome</keyword>
<comment type="caution">
    <text evidence="1">The sequence shown here is derived from an EMBL/GenBank/DDBJ whole genome shotgun (WGS) entry which is preliminary data.</text>
</comment>
<organism evidence="1 2">
    <name type="scientific">Plakobranchus ocellatus</name>
    <dbReference type="NCBI Taxonomy" id="259542"/>
    <lineage>
        <taxon>Eukaryota</taxon>
        <taxon>Metazoa</taxon>
        <taxon>Spiralia</taxon>
        <taxon>Lophotrochozoa</taxon>
        <taxon>Mollusca</taxon>
        <taxon>Gastropoda</taxon>
        <taxon>Heterobranchia</taxon>
        <taxon>Euthyneura</taxon>
        <taxon>Panpulmonata</taxon>
        <taxon>Sacoglossa</taxon>
        <taxon>Placobranchoidea</taxon>
        <taxon>Plakobranchidae</taxon>
        <taxon>Plakobranchus</taxon>
    </lineage>
</organism>
<name>A0AAV4C2Q4_9GAST</name>
<dbReference type="AlphaFoldDB" id="A0AAV4C2Q4"/>
<dbReference type="Proteomes" id="UP000735302">
    <property type="component" value="Unassembled WGS sequence"/>
</dbReference>